<comment type="caution">
    <text evidence="2">The sequence shown here is derived from an EMBL/GenBank/DDBJ whole genome shotgun (WGS) entry which is preliminary data.</text>
</comment>
<feature type="compositionally biased region" description="Acidic residues" evidence="1">
    <location>
        <begin position="275"/>
        <end position="284"/>
    </location>
</feature>
<evidence type="ECO:0000313" key="3">
    <source>
        <dbReference type="Proteomes" id="UP001586593"/>
    </source>
</evidence>
<evidence type="ECO:0000256" key="1">
    <source>
        <dbReference type="SAM" id="MobiDB-lite"/>
    </source>
</evidence>
<feature type="compositionally biased region" description="Acidic residues" evidence="1">
    <location>
        <begin position="293"/>
        <end position="310"/>
    </location>
</feature>
<evidence type="ECO:0000313" key="2">
    <source>
        <dbReference type="EMBL" id="KAL1856937.1"/>
    </source>
</evidence>
<dbReference type="EMBL" id="JAZHXJ010000578">
    <property type="protein sequence ID" value="KAL1856937.1"/>
    <property type="molecule type" value="Genomic_DNA"/>
</dbReference>
<sequence length="472" mass="51889">MDSPAHNQYSDPTGEGEATPASTDLLFAARLSIELYLEQWAHESPQSNDDQGDSVAGRRSAFEFLDDGFSDERKDRIYSKLWNYTLSGCIALAPLHERPESITELGFGSPLFVSEIAERNPNARVFTVDHLGSRSSRSAQAILEVTPNTPLVVSRNMEHNRWGRDRRLRGRQALVIARLVADGNGECVGSHRHGSGAVHTAGDSTGAGCCPACDQWNWPHLARQSLLALKPGGWMEVQIVADGVGSPVLARSSADAVALRGIQQLLSGFQQRDDNNDDDADDDNQQAPVCDAEGLEEESLDREQEDEDGESPPHGFLPLQAEDEGDDPGYPTDVIDRNRGRGVAASIARTLRAAGFHEVTAVRQKWWCTASAAGESDENDSEGRNHGGTENLHLPGDDLDVGQKERELARLFRREMRAEQLFEAMVQEIKAYGVLSPKRAGQLLSAVQWELSNPSIRAYYPTYVVYGRKPFN</sequence>
<name>A0ABR3WA14_9PEZI</name>
<dbReference type="Proteomes" id="UP001586593">
    <property type="component" value="Unassembled WGS sequence"/>
</dbReference>
<reference evidence="2 3" key="1">
    <citation type="journal article" date="2024" name="Commun. Biol.">
        <title>Comparative genomic analysis of thermophilic fungi reveals convergent evolutionary adaptations and gene losses.</title>
        <authorList>
            <person name="Steindorff A.S."/>
            <person name="Aguilar-Pontes M.V."/>
            <person name="Robinson A.J."/>
            <person name="Andreopoulos B."/>
            <person name="LaButti K."/>
            <person name="Kuo A."/>
            <person name="Mondo S."/>
            <person name="Riley R."/>
            <person name="Otillar R."/>
            <person name="Haridas S."/>
            <person name="Lipzen A."/>
            <person name="Grimwood J."/>
            <person name="Schmutz J."/>
            <person name="Clum A."/>
            <person name="Reid I.D."/>
            <person name="Moisan M.C."/>
            <person name="Butler G."/>
            <person name="Nguyen T.T.M."/>
            <person name="Dewar K."/>
            <person name="Conant G."/>
            <person name="Drula E."/>
            <person name="Henrissat B."/>
            <person name="Hansel C."/>
            <person name="Singer S."/>
            <person name="Hutchinson M.I."/>
            <person name="de Vries R.P."/>
            <person name="Natvig D.O."/>
            <person name="Powell A.J."/>
            <person name="Tsang A."/>
            <person name="Grigoriev I.V."/>
        </authorList>
    </citation>
    <scope>NUCLEOTIDE SEQUENCE [LARGE SCALE GENOMIC DNA]</scope>
    <source>
        <strain evidence="2 3">ATCC 24622</strain>
    </source>
</reference>
<gene>
    <name evidence="2" type="ORF">VTK73DRAFT_8171</name>
</gene>
<feature type="region of interest" description="Disordered" evidence="1">
    <location>
        <begin position="270"/>
        <end position="337"/>
    </location>
</feature>
<feature type="compositionally biased region" description="Polar residues" evidence="1">
    <location>
        <begin position="1"/>
        <end position="11"/>
    </location>
</feature>
<accession>A0ABR3WA14</accession>
<proteinExistence type="predicted"/>
<protein>
    <submittedName>
        <fullName evidence="2">Uncharacterized protein</fullName>
    </submittedName>
</protein>
<feature type="region of interest" description="Disordered" evidence="1">
    <location>
        <begin position="373"/>
        <end position="400"/>
    </location>
</feature>
<keyword evidence="3" id="KW-1185">Reference proteome</keyword>
<organism evidence="2 3">
    <name type="scientific">Phialemonium thermophilum</name>
    <dbReference type="NCBI Taxonomy" id="223376"/>
    <lineage>
        <taxon>Eukaryota</taxon>
        <taxon>Fungi</taxon>
        <taxon>Dikarya</taxon>
        <taxon>Ascomycota</taxon>
        <taxon>Pezizomycotina</taxon>
        <taxon>Sordariomycetes</taxon>
        <taxon>Sordariomycetidae</taxon>
        <taxon>Cephalothecales</taxon>
        <taxon>Cephalothecaceae</taxon>
        <taxon>Phialemonium</taxon>
    </lineage>
</organism>
<feature type="region of interest" description="Disordered" evidence="1">
    <location>
        <begin position="1"/>
        <end position="21"/>
    </location>
</feature>